<gene>
    <name evidence="9" type="ORF">ACFSFY_14345</name>
</gene>
<evidence type="ECO:0000256" key="7">
    <source>
        <dbReference type="SAM" id="Phobius"/>
    </source>
</evidence>
<keyword evidence="3" id="KW-0997">Cell inner membrane</keyword>
<feature type="transmembrane region" description="Helical" evidence="7">
    <location>
        <begin position="305"/>
        <end position="327"/>
    </location>
</feature>
<feature type="transmembrane region" description="Helical" evidence="7">
    <location>
        <begin position="214"/>
        <end position="235"/>
    </location>
</feature>
<dbReference type="Pfam" id="PF06808">
    <property type="entry name" value="DctM"/>
    <property type="match status" value="1"/>
</dbReference>
<evidence type="ECO:0000313" key="9">
    <source>
        <dbReference type="EMBL" id="MFD1929219.1"/>
    </source>
</evidence>
<dbReference type="RefSeq" id="WP_381539184.1">
    <property type="nucleotide sequence ID" value="NZ_JBHUGI010000034.1"/>
</dbReference>
<protein>
    <submittedName>
        <fullName evidence="9">TRAP transporter large permease</fullName>
    </submittedName>
</protein>
<feature type="transmembrane region" description="Helical" evidence="7">
    <location>
        <begin position="6"/>
        <end position="30"/>
    </location>
</feature>
<evidence type="ECO:0000256" key="2">
    <source>
        <dbReference type="ARBA" id="ARBA00022475"/>
    </source>
</evidence>
<feature type="transmembrane region" description="Helical" evidence="7">
    <location>
        <begin position="51"/>
        <end position="73"/>
    </location>
</feature>
<comment type="subcellular location">
    <subcellularLocation>
        <location evidence="1">Cell inner membrane</location>
        <topology evidence="1">Multi-pass membrane protein</topology>
    </subcellularLocation>
</comment>
<feature type="transmembrane region" description="Helical" evidence="7">
    <location>
        <begin position="269"/>
        <end position="293"/>
    </location>
</feature>
<keyword evidence="4 7" id="KW-0812">Transmembrane</keyword>
<comment type="caution">
    <text evidence="9">The sequence shown here is derived from an EMBL/GenBank/DDBJ whole genome shotgun (WGS) entry which is preliminary data.</text>
</comment>
<feature type="transmembrane region" description="Helical" evidence="7">
    <location>
        <begin position="334"/>
        <end position="353"/>
    </location>
</feature>
<feature type="transmembrane region" description="Helical" evidence="7">
    <location>
        <begin position="241"/>
        <end position="257"/>
    </location>
</feature>
<evidence type="ECO:0000256" key="4">
    <source>
        <dbReference type="ARBA" id="ARBA00022692"/>
    </source>
</evidence>
<dbReference type="InterPro" id="IPR004681">
    <property type="entry name" value="TRAP_DctM"/>
</dbReference>
<evidence type="ECO:0000259" key="8">
    <source>
        <dbReference type="Pfam" id="PF06808"/>
    </source>
</evidence>
<accession>A0ABW4SL92</accession>
<organism evidence="9 10">
    <name type="scientific">Sporosarcina siberiensis</name>
    <dbReference type="NCBI Taxonomy" id="1365606"/>
    <lineage>
        <taxon>Bacteria</taxon>
        <taxon>Bacillati</taxon>
        <taxon>Bacillota</taxon>
        <taxon>Bacilli</taxon>
        <taxon>Bacillales</taxon>
        <taxon>Caryophanaceae</taxon>
        <taxon>Sporosarcina</taxon>
    </lineage>
</organism>
<keyword evidence="10" id="KW-1185">Reference proteome</keyword>
<keyword evidence="5 7" id="KW-1133">Transmembrane helix</keyword>
<feature type="domain" description="TRAP C4-dicarboxylate transport system permease DctM subunit" evidence="8">
    <location>
        <begin position="5"/>
        <end position="417"/>
    </location>
</feature>
<evidence type="ECO:0000256" key="3">
    <source>
        <dbReference type="ARBA" id="ARBA00022519"/>
    </source>
</evidence>
<proteinExistence type="predicted"/>
<feature type="transmembrane region" description="Helical" evidence="7">
    <location>
        <begin position="166"/>
        <end position="193"/>
    </location>
</feature>
<dbReference type="EMBL" id="JBHUGI010000034">
    <property type="protein sequence ID" value="MFD1929219.1"/>
    <property type="molecule type" value="Genomic_DNA"/>
</dbReference>
<evidence type="ECO:0000313" key="10">
    <source>
        <dbReference type="Proteomes" id="UP001597218"/>
    </source>
</evidence>
<feature type="transmembrane region" description="Helical" evidence="7">
    <location>
        <begin position="359"/>
        <end position="386"/>
    </location>
</feature>
<sequence>MQFTLIGFIVLIAFGVPIAFVLGLITLISIATTGNMAMLYSLPSRMFSSTLNFGLVAIPLFILVGELMNYGGITRRLINFCTALLGHVRGGLAYVNVLANAMAASIMGSANAQIAVMSKVMVPEMERQGYKKDFSTALTVSSSVMGPLIPPSMPFILFAVTANGAVSIAALFIAGIIPGILFGIAFAILVSFFARKHNFPKSERVKFSVISKSFLNILPAMIIPGAIIIGIMTGAFTATESAAIASLVAILVGFFLYKELKLKDIPKILINTTVNSAIVTFLVATASIFGWILTFEQIPQLIADYIMSIVSGPMTFLLVVNIFLLLVGMFMEGAAAMIILVPILMPVALSYGIDPLHFGVIVVVNLTIGILTPPVGTGLFIASSIVDITLERLIKSVIPFLVAALIVLLIITYIPSISTWIPSQMTK</sequence>
<dbReference type="NCBIfam" id="TIGR00786">
    <property type="entry name" value="dctM"/>
    <property type="match status" value="1"/>
</dbReference>
<evidence type="ECO:0000256" key="5">
    <source>
        <dbReference type="ARBA" id="ARBA00022989"/>
    </source>
</evidence>
<evidence type="ECO:0000256" key="1">
    <source>
        <dbReference type="ARBA" id="ARBA00004429"/>
    </source>
</evidence>
<keyword evidence="6 7" id="KW-0472">Membrane</keyword>
<dbReference type="InterPro" id="IPR010656">
    <property type="entry name" value="DctM"/>
</dbReference>
<dbReference type="PANTHER" id="PTHR33362:SF2">
    <property type="entry name" value="TRAP TRANSPORTER LARGE PERMEASE PROTEIN"/>
    <property type="match status" value="1"/>
</dbReference>
<reference evidence="10" key="1">
    <citation type="journal article" date="2019" name="Int. J. Syst. Evol. Microbiol.">
        <title>The Global Catalogue of Microorganisms (GCM) 10K type strain sequencing project: providing services to taxonomists for standard genome sequencing and annotation.</title>
        <authorList>
            <consortium name="The Broad Institute Genomics Platform"/>
            <consortium name="The Broad Institute Genome Sequencing Center for Infectious Disease"/>
            <person name="Wu L."/>
            <person name="Ma J."/>
        </authorList>
    </citation>
    <scope>NUCLEOTIDE SEQUENCE [LARGE SCALE GENOMIC DNA]</scope>
    <source>
        <strain evidence="10">CGMCC 4.7177</strain>
    </source>
</reference>
<dbReference type="Proteomes" id="UP001597218">
    <property type="component" value="Unassembled WGS sequence"/>
</dbReference>
<feature type="transmembrane region" description="Helical" evidence="7">
    <location>
        <begin position="398"/>
        <end position="421"/>
    </location>
</feature>
<evidence type="ECO:0000256" key="6">
    <source>
        <dbReference type="ARBA" id="ARBA00023136"/>
    </source>
</evidence>
<dbReference type="PIRSF" id="PIRSF006066">
    <property type="entry name" value="HI0050"/>
    <property type="match status" value="1"/>
</dbReference>
<name>A0ABW4SL92_9BACL</name>
<dbReference type="PANTHER" id="PTHR33362">
    <property type="entry name" value="SIALIC ACID TRAP TRANSPORTER PERMEASE PROTEIN SIAT-RELATED"/>
    <property type="match status" value="1"/>
</dbReference>
<feature type="transmembrane region" description="Helical" evidence="7">
    <location>
        <begin position="137"/>
        <end position="160"/>
    </location>
</feature>
<keyword evidence="2" id="KW-1003">Cell membrane</keyword>